<evidence type="ECO:0000313" key="1">
    <source>
        <dbReference type="EMBL" id="NED97122.1"/>
    </source>
</evidence>
<dbReference type="AlphaFoldDB" id="A0A6N9YQ68"/>
<accession>A0A6N9YQ68</accession>
<proteinExistence type="predicted"/>
<sequence>MHNRRARPTLRVLQEDLATGWESPQPQRSLAAGELIELHPLSELPHPIIAKAVEAFGPDHANDNYVGPIASSTRLRLLEIKSSQWRGGVWEDPDSGVRWLSVAGLAKGGHQDHDDFYRKVQRENDSGNPARWLPTEADLRLLKQETAARLRTAWELDVQRAVLHALHTVHAGGRQQIETPHPVADQGPLAQVDLTATPVREDGYEADEVVVEILPESKYAGSALLWQLTARVLISIEPPEQHWDRFGDTYSNIGEPGSWTQRTHALTALVEANELAVSEPGSTSHYTHRQHLAGRTIDGHAVRALCGAYFVPTQDHDSLPPCPTCHERLSELPE</sequence>
<dbReference type="Pfam" id="PF11238">
    <property type="entry name" value="DUF3039"/>
    <property type="match status" value="1"/>
</dbReference>
<name>A0A6N9YQ68_9ACTN</name>
<protein>
    <submittedName>
        <fullName evidence="1">DUF3039 domain-containing protein</fullName>
    </submittedName>
</protein>
<gene>
    <name evidence="1" type="ORF">G1H11_17630</name>
</gene>
<reference evidence="1 2" key="1">
    <citation type="submission" date="2020-02" db="EMBL/GenBank/DDBJ databases">
        <authorList>
            <person name="Li X.-J."/>
            <person name="Feng X.-M."/>
        </authorList>
    </citation>
    <scope>NUCLEOTIDE SEQUENCE [LARGE SCALE GENOMIC DNA]</scope>
    <source>
        <strain evidence="1 2">CGMCC 4.7225</strain>
    </source>
</reference>
<dbReference type="EMBL" id="JAAGOB010000009">
    <property type="protein sequence ID" value="NED97122.1"/>
    <property type="molecule type" value="Genomic_DNA"/>
</dbReference>
<evidence type="ECO:0000313" key="2">
    <source>
        <dbReference type="Proteomes" id="UP000469185"/>
    </source>
</evidence>
<dbReference type="InterPro" id="IPR021400">
    <property type="entry name" value="DUF3039"/>
</dbReference>
<dbReference type="Proteomes" id="UP000469185">
    <property type="component" value="Unassembled WGS sequence"/>
</dbReference>
<organism evidence="1 2">
    <name type="scientific">Phytoactinopolyspora alkaliphila</name>
    <dbReference type="NCBI Taxonomy" id="1783498"/>
    <lineage>
        <taxon>Bacteria</taxon>
        <taxon>Bacillati</taxon>
        <taxon>Actinomycetota</taxon>
        <taxon>Actinomycetes</taxon>
        <taxon>Jiangellales</taxon>
        <taxon>Jiangellaceae</taxon>
        <taxon>Phytoactinopolyspora</taxon>
    </lineage>
</organism>
<keyword evidence="2" id="KW-1185">Reference proteome</keyword>
<comment type="caution">
    <text evidence="1">The sequence shown here is derived from an EMBL/GenBank/DDBJ whole genome shotgun (WGS) entry which is preliminary data.</text>
</comment>
<dbReference type="RefSeq" id="WP_163819893.1">
    <property type="nucleotide sequence ID" value="NZ_JAAGOB010000009.1"/>
</dbReference>